<evidence type="ECO:0000256" key="1">
    <source>
        <dbReference type="ARBA" id="ARBA00023015"/>
    </source>
</evidence>
<dbReference type="InterPro" id="IPR036388">
    <property type="entry name" value="WH-like_DNA-bd_sf"/>
</dbReference>
<dbReference type="PANTHER" id="PTHR24567:SF68">
    <property type="entry name" value="DNA-BINDING TRANSCRIPTIONAL DUAL REGULATOR CRP"/>
    <property type="match status" value="1"/>
</dbReference>
<dbReference type="CDD" id="cd00038">
    <property type="entry name" value="CAP_ED"/>
    <property type="match status" value="1"/>
</dbReference>
<feature type="domain" description="HTH crp-type" evidence="4">
    <location>
        <begin position="141"/>
        <end position="215"/>
    </location>
</feature>
<dbReference type="InterPro" id="IPR050397">
    <property type="entry name" value="Env_Response_Regulators"/>
</dbReference>
<dbReference type="SUPFAM" id="SSF51206">
    <property type="entry name" value="cAMP-binding domain-like"/>
    <property type="match status" value="1"/>
</dbReference>
<dbReference type="CDD" id="cd00092">
    <property type="entry name" value="HTH_CRP"/>
    <property type="match status" value="1"/>
</dbReference>
<name>A0ABU3QA17_9SPHN</name>
<dbReference type="Gene3D" id="2.60.120.10">
    <property type="entry name" value="Jelly Rolls"/>
    <property type="match status" value="1"/>
</dbReference>
<dbReference type="EMBL" id="JAVUPU010000007">
    <property type="protein sequence ID" value="MDT9600162.1"/>
    <property type="molecule type" value="Genomic_DNA"/>
</dbReference>
<organism evidence="5 6">
    <name type="scientific">Sphingosinicella rhizophila</name>
    <dbReference type="NCBI Taxonomy" id="3050082"/>
    <lineage>
        <taxon>Bacteria</taxon>
        <taxon>Pseudomonadati</taxon>
        <taxon>Pseudomonadota</taxon>
        <taxon>Alphaproteobacteria</taxon>
        <taxon>Sphingomonadales</taxon>
        <taxon>Sphingosinicellaceae</taxon>
        <taxon>Sphingosinicella</taxon>
    </lineage>
</organism>
<dbReference type="InterPro" id="IPR012318">
    <property type="entry name" value="HTH_CRP"/>
</dbReference>
<gene>
    <name evidence="5" type="ORF">RQX22_14470</name>
</gene>
<dbReference type="RefSeq" id="WP_315727260.1">
    <property type="nucleotide sequence ID" value="NZ_JAVUPU010000007.1"/>
</dbReference>
<keyword evidence="1" id="KW-0805">Transcription regulation</keyword>
<dbReference type="InterPro" id="IPR036390">
    <property type="entry name" value="WH_DNA-bd_sf"/>
</dbReference>
<dbReference type="InterPro" id="IPR000595">
    <property type="entry name" value="cNMP-bd_dom"/>
</dbReference>
<reference evidence="5 6" key="1">
    <citation type="submission" date="2023-05" db="EMBL/GenBank/DDBJ databases">
        <authorList>
            <person name="Guo Y."/>
        </authorList>
    </citation>
    <scope>NUCLEOTIDE SEQUENCE [LARGE SCALE GENOMIC DNA]</scope>
    <source>
        <strain evidence="5 6">GR2756</strain>
    </source>
</reference>
<protein>
    <submittedName>
        <fullName evidence="5">Crp/Fnr family transcriptional regulator</fullName>
    </submittedName>
</protein>
<dbReference type="Pfam" id="PF00027">
    <property type="entry name" value="cNMP_binding"/>
    <property type="match status" value="1"/>
</dbReference>
<keyword evidence="6" id="KW-1185">Reference proteome</keyword>
<dbReference type="Proteomes" id="UP001259572">
    <property type="component" value="Unassembled WGS sequence"/>
</dbReference>
<proteinExistence type="predicted"/>
<keyword evidence="2" id="KW-0238">DNA-binding</keyword>
<dbReference type="InterPro" id="IPR014710">
    <property type="entry name" value="RmlC-like_jellyroll"/>
</dbReference>
<evidence type="ECO:0000259" key="4">
    <source>
        <dbReference type="PROSITE" id="PS51063"/>
    </source>
</evidence>
<keyword evidence="3" id="KW-0804">Transcription</keyword>
<evidence type="ECO:0000313" key="5">
    <source>
        <dbReference type="EMBL" id="MDT9600162.1"/>
    </source>
</evidence>
<dbReference type="Gene3D" id="1.10.10.10">
    <property type="entry name" value="Winged helix-like DNA-binding domain superfamily/Winged helix DNA-binding domain"/>
    <property type="match status" value="1"/>
</dbReference>
<evidence type="ECO:0000256" key="2">
    <source>
        <dbReference type="ARBA" id="ARBA00023125"/>
    </source>
</evidence>
<accession>A0ABU3QA17</accession>
<evidence type="ECO:0000256" key="3">
    <source>
        <dbReference type="ARBA" id="ARBA00023163"/>
    </source>
</evidence>
<dbReference type="Pfam" id="PF13545">
    <property type="entry name" value="HTH_Crp_2"/>
    <property type="match status" value="1"/>
</dbReference>
<sequence length="244" mass="27323">MLRKLGKWASFNHEDRAALLALPHSLATMAPNQIIVREGAQPSSTCLLRSGFAYRHKIVSGGMRQIFSIHMSGDIIDLQNSLLGTADHNVQALTHCDLAFIPSDAVRRIAFDRPTIGRAMWYDTLVDAAIFREWIANVGRRDAKTRMAHLLCEFALRLEAAGLGRHNAYELPMTQEQLADCTGLTSVHVNRMLRALDREGLISRTKRSVIIDDWKKLARAGDFESNYLRIPLASPPATNEAEYD</sequence>
<dbReference type="SMART" id="SM00419">
    <property type="entry name" value="HTH_CRP"/>
    <property type="match status" value="1"/>
</dbReference>
<dbReference type="PANTHER" id="PTHR24567">
    <property type="entry name" value="CRP FAMILY TRANSCRIPTIONAL REGULATORY PROTEIN"/>
    <property type="match status" value="1"/>
</dbReference>
<dbReference type="SUPFAM" id="SSF46785">
    <property type="entry name" value="Winged helix' DNA-binding domain"/>
    <property type="match status" value="1"/>
</dbReference>
<comment type="caution">
    <text evidence="5">The sequence shown here is derived from an EMBL/GenBank/DDBJ whole genome shotgun (WGS) entry which is preliminary data.</text>
</comment>
<dbReference type="PROSITE" id="PS51063">
    <property type="entry name" value="HTH_CRP_2"/>
    <property type="match status" value="1"/>
</dbReference>
<evidence type="ECO:0000313" key="6">
    <source>
        <dbReference type="Proteomes" id="UP001259572"/>
    </source>
</evidence>
<dbReference type="InterPro" id="IPR018490">
    <property type="entry name" value="cNMP-bd_dom_sf"/>
</dbReference>